<evidence type="ECO:0000313" key="3">
    <source>
        <dbReference type="EMBL" id="OCI33214.1"/>
    </source>
</evidence>
<evidence type="ECO:0000313" key="5">
    <source>
        <dbReference type="Proteomes" id="UP000093412"/>
    </source>
</evidence>
<dbReference type="RefSeq" id="WP_068623544.1">
    <property type="nucleotide sequence ID" value="NZ_LRIE01000084.1"/>
</dbReference>
<dbReference type="STRING" id="43678.OJAG_36780"/>
<reference evidence="2 4" key="1">
    <citation type="submission" date="2016-01" db="EMBL/GenBank/DDBJ databases">
        <title>Genome sequence of Oerskovia enterophila VJag, an agar and cellulose degrading bacterium.</title>
        <authorList>
            <person name="Poehlein A."/>
            <person name="Jag V."/>
            <person name="Bengelsdorf F."/>
            <person name="Duerre P."/>
            <person name="Daniel R."/>
        </authorList>
    </citation>
    <scope>NUCLEOTIDE SEQUENCE [LARGE SCALE GENOMIC DNA]</scope>
    <source>
        <strain evidence="2 4">VJag</strain>
    </source>
</reference>
<dbReference type="AlphaFoldDB" id="A0A163Q6D5"/>
<protein>
    <submittedName>
        <fullName evidence="2">Uncharacterized protein</fullName>
    </submittedName>
</protein>
<reference evidence="3 5" key="2">
    <citation type="submission" date="2016-06" db="EMBL/GenBank/DDBJ databases">
        <title>Genome sequence of Oerskovia enterophila DSM 43852.</title>
        <authorList>
            <person name="Poehlein A."/>
            <person name="Jag V."/>
            <person name="Bengelsdorf F.R."/>
            <person name="Daniel R."/>
            <person name="Duerre P."/>
        </authorList>
    </citation>
    <scope>NUCLEOTIDE SEQUENCE [LARGE SCALE GENOMIC DNA]</scope>
    <source>
        <strain evidence="3 5">DSM 43852</strain>
    </source>
</reference>
<dbReference type="Proteomes" id="UP000076447">
    <property type="component" value="Unassembled WGS sequence"/>
</dbReference>
<evidence type="ECO:0000313" key="4">
    <source>
        <dbReference type="Proteomes" id="UP000076447"/>
    </source>
</evidence>
<dbReference type="OrthoDB" id="3268465at2"/>
<dbReference type="EMBL" id="MAQA01000001">
    <property type="protein sequence ID" value="OCI33214.1"/>
    <property type="molecule type" value="Genomic_DNA"/>
</dbReference>
<keyword evidence="5" id="KW-1185">Reference proteome</keyword>
<sequence>MSQAPSSTLQPFPASSAQGHQARHLLALPGDVEIDEVETLAVSRFAGARWDVAPSGTDPLTPAPRTAKPGEPGVLRTSRHSTLTGPYSPWSADGANPGLPPGTAQVYDVVCPRERGDVPFPGGGDRDGVGRAFPAGLPTREEERVIAWLVEVARRLGGSIRVDAGNPAAPAVVLTPDPGVAVDMSVFSDVWLDPEAALSVVSTVHPRVVLATEGRSYGGPPQGIGELPLYRGEKMDPELRRALHAQADDIDIAALTSGKVLDGYGLILDMGVDGLVAVEIGGEEQLPLLLRNLPWASQGAVAYRLRWEPRDLVEAQMESPSFELKIARKRAAELIATVTRALYAAVGGEIADEADFLVDPQDI</sequence>
<gene>
    <name evidence="3" type="ORF">OERS_01390</name>
    <name evidence="2" type="ORF">OJAG_36780</name>
</gene>
<dbReference type="EMBL" id="LRIE01000084">
    <property type="protein sequence ID" value="KZM33836.1"/>
    <property type="molecule type" value="Genomic_DNA"/>
</dbReference>
<proteinExistence type="predicted"/>
<name>A0A163Q6D5_9CELL</name>
<accession>A0A163Q6D5</accession>
<evidence type="ECO:0000313" key="2">
    <source>
        <dbReference type="EMBL" id="KZM33836.1"/>
    </source>
</evidence>
<organism evidence="2 4">
    <name type="scientific">Oerskovia enterophila</name>
    <dbReference type="NCBI Taxonomy" id="43678"/>
    <lineage>
        <taxon>Bacteria</taxon>
        <taxon>Bacillati</taxon>
        <taxon>Actinomycetota</taxon>
        <taxon>Actinomycetes</taxon>
        <taxon>Micrococcales</taxon>
        <taxon>Cellulomonadaceae</taxon>
        <taxon>Oerskovia</taxon>
    </lineage>
</organism>
<comment type="caution">
    <text evidence="2">The sequence shown here is derived from an EMBL/GenBank/DDBJ whole genome shotgun (WGS) entry which is preliminary data.</text>
</comment>
<feature type="region of interest" description="Disordered" evidence="1">
    <location>
        <begin position="1"/>
        <end position="21"/>
    </location>
</feature>
<feature type="compositionally biased region" description="Polar residues" evidence="1">
    <location>
        <begin position="1"/>
        <end position="19"/>
    </location>
</feature>
<dbReference type="PATRIC" id="fig|43678.3.peg.3842"/>
<evidence type="ECO:0000256" key="1">
    <source>
        <dbReference type="SAM" id="MobiDB-lite"/>
    </source>
</evidence>
<feature type="region of interest" description="Disordered" evidence="1">
    <location>
        <begin position="51"/>
        <end position="101"/>
    </location>
</feature>
<dbReference type="Proteomes" id="UP000093412">
    <property type="component" value="Unassembled WGS sequence"/>
</dbReference>